<dbReference type="InterPro" id="IPR017972">
    <property type="entry name" value="Cyt_P450_CS"/>
</dbReference>
<accession>K1Q9W0</accession>
<dbReference type="InterPro" id="IPR002401">
    <property type="entry name" value="Cyt_P450_E_grp-I"/>
</dbReference>
<protein>
    <submittedName>
        <fullName evidence="15">Cytochrome P450 2D14</fullName>
    </submittedName>
</protein>
<comment type="cofactor">
    <cofactor evidence="1 13">
        <name>heme</name>
        <dbReference type="ChEBI" id="CHEBI:30413"/>
    </cofactor>
</comment>
<dbReference type="PRINTS" id="PR00463">
    <property type="entry name" value="EP450I"/>
</dbReference>
<keyword evidence="11 14" id="KW-0503">Monooxygenase</keyword>
<dbReference type="PROSITE" id="PS00086">
    <property type="entry name" value="CYTOCHROME_P450"/>
    <property type="match status" value="1"/>
</dbReference>
<dbReference type="PANTHER" id="PTHR24289">
    <property type="entry name" value="STEROID 17-ALPHA-HYDROXYLASE/17,20 LYASE"/>
    <property type="match status" value="1"/>
</dbReference>
<evidence type="ECO:0000256" key="3">
    <source>
        <dbReference type="ARBA" id="ARBA00004406"/>
    </source>
</evidence>
<name>K1Q9W0_MAGGI</name>
<dbReference type="PANTHER" id="PTHR24289:SF1">
    <property type="entry name" value="STEROID 17-ALPHA-HYDROXYLASE_17,20 LYASE"/>
    <property type="match status" value="1"/>
</dbReference>
<evidence type="ECO:0000256" key="1">
    <source>
        <dbReference type="ARBA" id="ARBA00001971"/>
    </source>
</evidence>
<keyword evidence="9 14" id="KW-0560">Oxidoreductase</keyword>
<dbReference type="HOGENOM" id="CLU_001570_22_3_1"/>
<organism evidence="15">
    <name type="scientific">Magallana gigas</name>
    <name type="common">Pacific oyster</name>
    <name type="synonym">Crassostrea gigas</name>
    <dbReference type="NCBI Taxonomy" id="29159"/>
    <lineage>
        <taxon>Eukaryota</taxon>
        <taxon>Metazoa</taxon>
        <taxon>Spiralia</taxon>
        <taxon>Lophotrochozoa</taxon>
        <taxon>Mollusca</taxon>
        <taxon>Bivalvia</taxon>
        <taxon>Autobranchia</taxon>
        <taxon>Pteriomorphia</taxon>
        <taxon>Ostreida</taxon>
        <taxon>Ostreoidea</taxon>
        <taxon>Ostreidae</taxon>
        <taxon>Magallana</taxon>
    </lineage>
</organism>
<dbReference type="Gene3D" id="1.10.630.10">
    <property type="entry name" value="Cytochrome P450"/>
    <property type="match status" value="1"/>
</dbReference>
<gene>
    <name evidence="15" type="ORF">CGI_10014162</name>
</gene>
<dbReference type="InterPro" id="IPR036396">
    <property type="entry name" value="Cyt_P450_sf"/>
</dbReference>
<dbReference type="Pfam" id="PF00067">
    <property type="entry name" value="p450"/>
    <property type="match status" value="1"/>
</dbReference>
<sequence length="526" mass="60742">MDRKPVGSDDALYLKFDITDPHTFSALEQGQRVKPTLSKTLSFEVMTSKRKKKSPPGPCGLPFFGSFFDIDLKNIHLDFLKWKERYGDIVSFKMNGKNFLVLNNIDIIRKAFESDEIGALMSDRPLNFIGENIFFGYKDVLLRRYDDEFMKMKKLMIRSMKLHDYNSDKFQQLMSEELSHILSKFQKTEGKPTEPMDILVPSFCNIIGMLFTGRRCQDEDRLLKVLVDFDRDGDTMIQPQVHAVYKLFPWIRHFPGYYGGLYRNVIRGRTELHNLVQDMKSKYDKTEVQNFIHELLGEHQDFAEDPDKGWLTDEHVLGMIMDLINTSVLTTKAVMAGALFLLSHFPEIQEKIREEIINIVGSRSPTTEDMASMPYTEACMMEILRYQSHLPLTAPHANLSQEVELEGYTIPKGTVIFGNLFACHHDETVYPDPWEFKPDRFLEEGKLVGADHPAVRNFIGFGVGRRRCVGQQMARIRMFLYTTCLLQKFKIEVPKDTSLPSHDPRALLSESPVILPPPMQYCFVEC</sequence>
<dbReference type="AlphaFoldDB" id="K1Q9W0"/>
<keyword evidence="10 13" id="KW-0408">Iron</keyword>
<dbReference type="FunFam" id="1.10.630.10:FF:000238">
    <property type="entry name" value="Cytochrome P450 2A6"/>
    <property type="match status" value="1"/>
</dbReference>
<evidence type="ECO:0000256" key="11">
    <source>
        <dbReference type="ARBA" id="ARBA00023033"/>
    </source>
</evidence>
<evidence type="ECO:0000256" key="5">
    <source>
        <dbReference type="ARBA" id="ARBA00022617"/>
    </source>
</evidence>
<evidence type="ECO:0000256" key="12">
    <source>
        <dbReference type="ARBA" id="ARBA00023136"/>
    </source>
</evidence>
<evidence type="ECO:0000256" key="10">
    <source>
        <dbReference type="ARBA" id="ARBA00023004"/>
    </source>
</evidence>
<evidence type="ECO:0000256" key="6">
    <source>
        <dbReference type="ARBA" id="ARBA00022723"/>
    </source>
</evidence>
<keyword evidence="6 13" id="KW-0479">Metal-binding</keyword>
<dbReference type="GO" id="GO:0005789">
    <property type="term" value="C:endoplasmic reticulum membrane"/>
    <property type="evidence" value="ECO:0007669"/>
    <property type="project" value="UniProtKB-SubCell"/>
</dbReference>
<evidence type="ECO:0000256" key="4">
    <source>
        <dbReference type="ARBA" id="ARBA00010617"/>
    </source>
</evidence>
<dbReference type="GO" id="GO:0020037">
    <property type="term" value="F:heme binding"/>
    <property type="evidence" value="ECO:0007669"/>
    <property type="project" value="InterPro"/>
</dbReference>
<dbReference type="SUPFAM" id="SSF48264">
    <property type="entry name" value="Cytochrome P450"/>
    <property type="match status" value="1"/>
</dbReference>
<dbReference type="EMBL" id="JH819023">
    <property type="protein sequence ID" value="EKC18231.1"/>
    <property type="molecule type" value="Genomic_DNA"/>
</dbReference>
<evidence type="ECO:0000256" key="8">
    <source>
        <dbReference type="ARBA" id="ARBA00022848"/>
    </source>
</evidence>
<dbReference type="GO" id="GO:0004497">
    <property type="term" value="F:monooxygenase activity"/>
    <property type="evidence" value="ECO:0007669"/>
    <property type="project" value="UniProtKB-KW"/>
</dbReference>
<evidence type="ECO:0000256" key="7">
    <source>
        <dbReference type="ARBA" id="ARBA00022824"/>
    </source>
</evidence>
<dbReference type="GO" id="GO:0016705">
    <property type="term" value="F:oxidoreductase activity, acting on paired donors, with incorporation or reduction of molecular oxygen"/>
    <property type="evidence" value="ECO:0007669"/>
    <property type="project" value="InterPro"/>
</dbReference>
<evidence type="ECO:0000256" key="9">
    <source>
        <dbReference type="ARBA" id="ARBA00023002"/>
    </source>
</evidence>
<evidence type="ECO:0000256" key="2">
    <source>
        <dbReference type="ARBA" id="ARBA00004174"/>
    </source>
</evidence>
<evidence type="ECO:0000256" key="14">
    <source>
        <dbReference type="RuleBase" id="RU000461"/>
    </source>
</evidence>
<evidence type="ECO:0000313" key="15">
    <source>
        <dbReference type="EMBL" id="EKC18231.1"/>
    </source>
</evidence>
<feature type="binding site" description="axial binding residue" evidence="13">
    <location>
        <position position="468"/>
    </location>
    <ligand>
        <name>heme</name>
        <dbReference type="ChEBI" id="CHEBI:30413"/>
    </ligand>
    <ligandPart>
        <name>Fe</name>
        <dbReference type="ChEBI" id="CHEBI:18248"/>
    </ligandPart>
</feature>
<dbReference type="InterPro" id="IPR001128">
    <property type="entry name" value="Cyt_P450"/>
</dbReference>
<dbReference type="CDD" id="cd20617">
    <property type="entry name" value="CYP1_2-like"/>
    <property type="match status" value="1"/>
</dbReference>
<keyword evidence="8" id="KW-0492">Microsome</keyword>
<proteinExistence type="inferred from homology"/>
<comment type="similarity">
    <text evidence="4 14">Belongs to the cytochrome P450 family.</text>
</comment>
<reference evidence="15" key="1">
    <citation type="journal article" date="2012" name="Nature">
        <title>The oyster genome reveals stress adaptation and complexity of shell formation.</title>
        <authorList>
            <person name="Zhang G."/>
            <person name="Fang X."/>
            <person name="Guo X."/>
            <person name="Li L."/>
            <person name="Luo R."/>
            <person name="Xu F."/>
            <person name="Yang P."/>
            <person name="Zhang L."/>
            <person name="Wang X."/>
            <person name="Qi H."/>
            <person name="Xiong Z."/>
            <person name="Que H."/>
            <person name="Xie Y."/>
            <person name="Holland P.W."/>
            <person name="Paps J."/>
            <person name="Zhu Y."/>
            <person name="Wu F."/>
            <person name="Chen Y."/>
            <person name="Wang J."/>
            <person name="Peng C."/>
            <person name="Meng J."/>
            <person name="Yang L."/>
            <person name="Liu J."/>
            <person name="Wen B."/>
            <person name="Zhang N."/>
            <person name="Huang Z."/>
            <person name="Zhu Q."/>
            <person name="Feng Y."/>
            <person name="Mount A."/>
            <person name="Hedgecock D."/>
            <person name="Xu Z."/>
            <person name="Liu Y."/>
            <person name="Domazet-Loso T."/>
            <person name="Du Y."/>
            <person name="Sun X."/>
            <person name="Zhang S."/>
            <person name="Liu B."/>
            <person name="Cheng P."/>
            <person name="Jiang X."/>
            <person name="Li J."/>
            <person name="Fan D."/>
            <person name="Wang W."/>
            <person name="Fu W."/>
            <person name="Wang T."/>
            <person name="Wang B."/>
            <person name="Zhang J."/>
            <person name="Peng Z."/>
            <person name="Li Y."/>
            <person name="Li N."/>
            <person name="Wang J."/>
            <person name="Chen M."/>
            <person name="He Y."/>
            <person name="Tan F."/>
            <person name="Song X."/>
            <person name="Zheng Q."/>
            <person name="Huang R."/>
            <person name="Yang H."/>
            <person name="Du X."/>
            <person name="Chen L."/>
            <person name="Yang M."/>
            <person name="Gaffney P.M."/>
            <person name="Wang S."/>
            <person name="Luo L."/>
            <person name="She Z."/>
            <person name="Ming Y."/>
            <person name="Huang W."/>
            <person name="Zhang S."/>
            <person name="Huang B."/>
            <person name="Zhang Y."/>
            <person name="Qu T."/>
            <person name="Ni P."/>
            <person name="Miao G."/>
            <person name="Wang J."/>
            <person name="Wang Q."/>
            <person name="Steinberg C.E."/>
            <person name="Wang H."/>
            <person name="Li N."/>
            <person name="Qian L."/>
            <person name="Zhang G."/>
            <person name="Li Y."/>
            <person name="Yang H."/>
            <person name="Liu X."/>
            <person name="Wang J."/>
            <person name="Yin Y."/>
            <person name="Wang J."/>
        </authorList>
    </citation>
    <scope>NUCLEOTIDE SEQUENCE [LARGE SCALE GENOMIC DNA]</scope>
    <source>
        <strain evidence="15">05x7-T-G4-1.051#20</strain>
    </source>
</reference>
<comment type="subcellular location">
    <subcellularLocation>
        <location evidence="3">Endoplasmic reticulum membrane</location>
        <topology evidence="3">Peripheral membrane protein</topology>
    </subcellularLocation>
    <subcellularLocation>
        <location evidence="2">Microsome membrane</location>
        <topology evidence="2">Peripheral membrane protein</topology>
    </subcellularLocation>
</comment>
<dbReference type="InParanoid" id="K1Q9W0"/>
<keyword evidence="7" id="KW-0256">Endoplasmic reticulum</keyword>
<keyword evidence="5 13" id="KW-0349">Heme</keyword>
<evidence type="ECO:0000256" key="13">
    <source>
        <dbReference type="PIRSR" id="PIRSR602401-1"/>
    </source>
</evidence>
<keyword evidence="12" id="KW-0472">Membrane</keyword>
<dbReference type="GO" id="GO:0005506">
    <property type="term" value="F:iron ion binding"/>
    <property type="evidence" value="ECO:0007669"/>
    <property type="project" value="InterPro"/>
</dbReference>